<dbReference type="InterPro" id="IPR045667">
    <property type="entry name" value="ORC3_N"/>
</dbReference>
<dbReference type="AlphaFoldDB" id="A0A6G1HNG4"/>
<feature type="domain" description="Origin recognition complex subunit 3 N-terminal" evidence="7">
    <location>
        <begin position="28"/>
        <end position="307"/>
    </location>
</feature>
<evidence type="ECO:0000256" key="1">
    <source>
        <dbReference type="ARBA" id="ARBA00004123"/>
    </source>
</evidence>
<comment type="subcellular location">
    <subcellularLocation>
        <location evidence="1">Nucleus</location>
    </subcellularLocation>
</comment>
<dbReference type="OrthoDB" id="10265211at2759"/>
<name>A0A6G1HNG4_9PEZI</name>
<evidence type="ECO:0000256" key="2">
    <source>
        <dbReference type="ARBA" id="ARBA00010977"/>
    </source>
</evidence>
<keyword evidence="4" id="KW-0238">DNA-binding</keyword>
<protein>
    <submittedName>
        <fullName evidence="9">Uncharacterized protein</fullName>
    </submittedName>
</protein>
<comment type="similarity">
    <text evidence="2">Belongs to the ORC3 family.</text>
</comment>
<dbReference type="InterPro" id="IPR040855">
    <property type="entry name" value="ORC_WH_C"/>
</dbReference>
<feature type="domain" description="Origin recognition complex subunit 3 winged helix C-terminal" evidence="8">
    <location>
        <begin position="552"/>
        <end position="658"/>
    </location>
</feature>
<evidence type="ECO:0000313" key="9">
    <source>
        <dbReference type="EMBL" id="KAF2397608.1"/>
    </source>
</evidence>
<dbReference type="PANTHER" id="PTHR12748">
    <property type="entry name" value="ORIGIN RECOGNITION COMPLEX SUBUNIT 3"/>
    <property type="match status" value="1"/>
</dbReference>
<evidence type="ECO:0000256" key="4">
    <source>
        <dbReference type="ARBA" id="ARBA00023125"/>
    </source>
</evidence>
<evidence type="ECO:0000259" key="8">
    <source>
        <dbReference type="Pfam" id="PF18137"/>
    </source>
</evidence>
<dbReference type="Pfam" id="PF07034">
    <property type="entry name" value="ORC3_N"/>
    <property type="match status" value="1"/>
</dbReference>
<evidence type="ECO:0000256" key="6">
    <source>
        <dbReference type="SAM" id="MobiDB-lite"/>
    </source>
</evidence>
<accession>A0A6G1HNG4</accession>
<keyword evidence="3" id="KW-0235">DNA replication</keyword>
<dbReference type="GO" id="GO:0005664">
    <property type="term" value="C:nuclear origin of replication recognition complex"/>
    <property type="evidence" value="ECO:0007669"/>
    <property type="project" value="InterPro"/>
</dbReference>
<dbReference type="Pfam" id="PF18137">
    <property type="entry name" value="WHD_ORC"/>
    <property type="match status" value="1"/>
</dbReference>
<dbReference type="GO" id="GO:0003688">
    <property type="term" value="F:DNA replication origin binding"/>
    <property type="evidence" value="ECO:0007669"/>
    <property type="project" value="TreeGrafter"/>
</dbReference>
<dbReference type="Proteomes" id="UP000799640">
    <property type="component" value="Unassembled WGS sequence"/>
</dbReference>
<sequence length="661" mass="75345">MEHQKTYLYAPDSSRPTKRGRTEAPEWELQSSWKMREETCHRLWSEQQKRIQKVLDDANSDTLSDILDFLEKVEHQRQRSKIPCGFILAGSSVTTQTSFFNQLSEKVLASGKNSFASISSGEAPNLKGFLKLLIRRAIAKKDAFDGDDETITTKGRRLLDYDLGVLHEWVKEKEIQEVVVTFQDGEAFDASLLADVLELTHLWSNRIPFVVLIGLATSVENLHRRLPQSIVRVLQGRQFDIVQAEVLLERLYCCSMIDSEPSLCIGPRLGTAILERIRLHTQNPQDFVDELQYAYMTHFFSNGLSVFLSEDLEWGDWAREHVEALRNLPSFRRFAEEKVKYPPSHFSVRQLLDRDDLLFNWARDTVAKSHKTMHLMAEAAKVVHACRSLVGKSNLLLSDLFMEALSGQLHDASHVRELFLTIKRAPSDQLSRLISTLLPLVPDEASTLEQIQEKLDALEAENDSGHPLKSEHDVQNQTLRATVVARRVELSKLKASLSKADAEYTDILLQFHEWLEGYLSDLLIDPEDVLLSEITIYDRKAPHKLAFEPKPRHAIERALFAPHDYLNCDCCPVGTGPDSEGTLSFTQPPTSILYQLHLESGPLINVSDLFSAFRAIMDEEAEEKQILYLFQRALAELKYLGMVKSTRKKTDHIAKVSWRGL</sequence>
<organism evidence="9 10">
    <name type="scientific">Trichodelitschia bisporula</name>
    <dbReference type="NCBI Taxonomy" id="703511"/>
    <lineage>
        <taxon>Eukaryota</taxon>
        <taxon>Fungi</taxon>
        <taxon>Dikarya</taxon>
        <taxon>Ascomycota</taxon>
        <taxon>Pezizomycotina</taxon>
        <taxon>Dothideomycetes</taxon>
        <taxon>Dothideomycetes incertae sedis</taxon>
        <taxon>Phaeotrichales</taxon>
        <taxon>Phaeotrichaceae</taxon>
        <taxon>Trichodelitschia</taxon>
    </lineage>
</organism>
<evidence type="ECO:0000256" key="3">
    <source>
        <dbReference type="ARBA" id="ARBA00022705"/>
    </source>
</evidence>
<dbReference type="PANTHER" id="PTHR12748:SF0">
    <property type="entry name" value="ORIGIN RECOGNITION COMPLEX SUBUNIT 3"/>
    <property type="match status" value="1"/>
</dbReference>
<evidence type="ECO:0000259" key="7">
    <source>
        <dbReference type="Pfam" id="PF07034"/>
    </source>
</evidence>
<dbReference type="EMBL" id="ML996703">
    <property type="protein sequence ID" value="KAF2397608.1"/>
    <property type="molecule type" value="Genomic_DNA"/>
</dbReference>
<feature type="region of interest" description="Disordered" evidence="6">
    <location>
        <begin position="1"/>
        <end position="25"/>
    </location>
</feature>
<gene>
    <name evidence="9" type="ORF">EJ06DRAFT_533220</name>
</gene>
<keyword evidence="5" id="KW-0539">Nucleus</keyword>
<dbReference type="CDD" id="cd20704">
    <property type="entry name" value="Orc3"/>
    <property type="match status" value="1"/>
</dbReference>
<evidence type="ECO:0000313" key="10">
    <source>
        <dbReference type="Proteomes" id="UP000799640"/>
    </source>
</evidence>
<proteinExistence type="inferred from homology"/>
<reference evidence="9" key="1">
    <citation type="journal article" date="2020" name="Stud. Mycol.">
        <title>101 Dothideomycetes genomes: a test case for predicting lifestyles and emergence of pathogens.</title>
        <authorList>
            <person name="Haridas S."/>
            <person name="Albert R."/>
            <person name="Binder M."/>
            <person name="Bloem J."/>
            <person name="Labutti K."/>
            <person name="Salamov A."/>
            <person name="Andreopoulos B."/>
            <person name="Baker S."/>
            <person name="Barry K."/>
            <person name="Bills G."/>
            <person name="Bluhm B."/>
            <person name="Cannon C."/>
            <person name="Castanera R."/>
            <person name="Culley D."/>
            <person name="Daum C."/>
            <person name="Ezra D."/>
            <person name="Gonzalez J."/>
            <person name="Henrissat B."/>
            <person name="Kuo A."/>
            <person name="Liang C."/>
            <person name="Lipzen A."/>
            <person name="Lutzoni F."/>
            <person name="Magnuson J."/>
            <person name="Mondo S."/>
            <person name="Nolan M."/>
            <person name="Ohm R."/>
            <person name="Pangilinan J."/>
            <person name="Park H.-J."/>
            <person name="Ramirez L."/>
            <person name="Alfaro M."/>
            <person name="Sun H."/>
            <person name="Tritt A."/>
            <person name="Yoshinaga Y."/>
            <person name="Zwiers L.-H."/>
            <person name="Turgeon B."/>
            <person name="Goodwin S."/>
            <person name="Spatafora J."/>
            <person name="Crous P."/>
            <person name="Grigoriev I."/>
        </authorList>
    </citation>
    <scope>NUCLEOTIDE SEQUENCE</scope>
    <source>
        <strain evidence="9">CBS 262.69</strain>
    </source>
</reference>
<dbReference type="GO" id="GO:0006270">
    <property type="term" value="P:DNA replication initiation"/>
    <property type="evidence" value="ECO:0007669"/>
    <property type="project" value="TreeGrafter"/>
</dbReference>
<keyword evidence="10" id="KW-1185">Reference proteome</keyword>
<evidence type="ECO:0000256" key="5">
    <source>
        <dbReference type="ARBA" id="ARBA00023242"/>
    </source>
</evidence>
<dbReference type="GO" id="GO:0005656">
    <property type="term" value="C:nuclear pre-replicative complex"/>
    <property type="evidence" value="ECO:0007669"/>
    <property type="project" value="TreeGrafter"/>
</dbReference>
<dbReference type="GO" id="GO:0031261">
    <property type="term" value="C:DNA replication preinitiation complex"/>
    <property type="evidence" value="ECO:0007669"/>
    <property type="project" value="TreeGrafter"/>
</dbReference>
<dbReference type="InterPro" id="IPR020795">
    <property type="entry name" value="ORC3"/>
</dbReference>